<sequence>MEQPKKNKAISSAHRSYRRKYRLNPRITNKYCVNMSNPTVQPDERTEMGIPIPSTENVEYSKEYQEENKL</sequence>
<evidence type="ECO:0000313" key="2">
    <source>
        <dbReference type="EMBL" id="HJB75048.1"/>
    </source>
</evidence>
<reference evidence="2" key="1">
    <citation type="journal article" date="2021" name="PeerJ">
        <title>Extensive microbial diversity within the chicken gut microbiome revealed by metagenomics and culture.</title>
        <authorList>
            <person name="Gilroy R."/>
            <person name="Ravi A."/>
            <person name="Getino M."/>
            <person name="Pursley I."/>
            <person name="Horton D.L."/>
            <person name="Alikhan N.F."/>
            <person name="Baker D."/>
            <person name="Gharbi K."/>
            <person name="Hall N."/>
            <person name="Watson M."/>
            <person name="Adriaenssens E.M."/>
            <person name="Foster-Nyarko E."/>
            <person name="Jarju S."/>
            <person name="Secka A."/>
            <person name="Antonio M."/>
            <person name="Oren A."/>
            <person name="Chaudhuri R.R."/>
            <person name="La Ragione R."/>
            <person name="Hildebrand F."/>
            <person name="Pallen M.J."/>
        </authorList>
    </citation>
    <scope>NUCLEOTIDE SEQUENCE</scope>
    <source>
        <strain evidence="2">CHK188-16595</strain>
    </source>
</reference>
<comment type="caution">
    <text evidence="2">The sequence shown here is derived from an EMBL/GenBank/DDBJ whole genome shotgun (WGS) entry which is preliminary data.</text>
</comment>
<feature type="compositionally biased region" description="Basic and acidic residues" evidence="1">
    <location>
        <begin position="59"/>
        <end position="70"/>
    </location>
</feature>
<dbReference type="Proteomes" id="UP000823877">
    <property type="component" value="Unassembled WGS sequence"/>
</dbReference>
<dbReference type="EMBL" id="DWXN01000010">
    <property type="protein sequence ID" value="HJB75048.1"/>
    <property type="molecule type" value="Genomic_DNA"/>
</dbReference>
<proteinExistence type="predicted"/>
<dbReference type="AlphaFoldDB" id="A0A9D2MK80"/>
<evidence type="ECO:0000313" key="3">
    <source>
        <dbReference type="Proteomes" id="UP000823877"/>
    </source>
</evidence>
<name>A0A9D2MK80_9FIRM</name>
<reference evidence="2" key="2">
    <citation type="submission" date="2021-04" db="EMBL/GenBank/DDBJ databases">
        <authorList>
            <person name="Gilroy R."/>
        </authorList>
    </citation>
    <scope>NUCLEOTIDE SEQUENCE</scope>
    <source>
        <strain evidence="2">CHK188-16595</strain>
    </source>
</reference>
<gene>
    <name evidence="2" type="ORF">IAA37_05155</name>
</gene>
<accession>A0A9D2MK80</accession>
<feature type="region of interest" description="Disordered" evidence="1">
    <location>
        <begin position="1"/>
        <end position="70"/>
    </location>
</feature>
<protein>
    <submittedName>
        <fullName evidence="2">Uncharacterized protein</fullName>
    </submittedName>
</protein>
<evidence type="ECO:0000256" key="1">
    <source>
        <dbReference type="SAM" id="MobiDB-lite"/>
    </source>
</evidence>
<organism evidence="2 3">
    <name type="scientific">Candidatus Eubacterium faecale</name>
    <dbReference type="NCBI Taxonomy" id="2838568"/>
    <lineage>
        <taxon>Bacteria</taxon>
        <taxon>Bacillati</taxon>
        <taxon>Bacillota</taxon>
        <taxon>Clostridia</taxon>
        <taxon>Eubacteriales</taxon>
        <taxon>Eubacteriaceae</taxon>
        <taxon>Eubacterium</taxon>
    </lineage>
</organism>